<evidence type="ECO:0000313" key="3">
    <source>
        <dbReference type="EMBL" id="ELR11322.1"/>
    </source>
</evidence>
<dbReference type="InterPro" id="IPR036526">
    <property type="entry name" value="C-N_Hydrolase_sf"/>
</dbReference>
<dbReference type="EMBL" id="KB008154">
    <property type="protein sequence ID" value="ELR11322.1"/>
    <property type="molecule type" value="Genomic_DNA"/>
</dbReference>
<dbReference type="AlphaFoldDB" id="L8GE63"/>
<dbReference type="InterPro" id="IPR045254">
    <property type="entry name" value="Nit1/2_C-N_Hydrolase"/>
</dbReference>
<dbReference type="PROSITE" id="PS50263">
    <property type="entry name" value="CN_HYDROLASE"/>
    <property type="match status" value="1"/>
</dbReference>
<organism evidence="3 4">
    <name type="scientific">Acanthamoeba castellanii (strain ATCC 30010 / Neff)</name>
    <dbReference type="NCBI Taxonomy" id="1257118"/>
    <lineage>
        <taxon>Eukaryota</taxon>
        <taxon>Amoebozoa</taxon>
        <taxon>Discosea</taxon>
        <taxon>Longamoebia</taxon>
        <taxon>Centramoebida</taxon>
        <taxon>Acanthamoebidae</taxon>
        <taxon>Acanthamoeba</taxon>
    </lineage>
</organism>
<dbReference type="PANTHER" id="PTHR23088:SF27">
    <property type="entry name" value="DEAMINATED GLUTATHIONE AMIDASE"/>
    <property type="match status" value="1"/>
</dbReference>
<evidence type="ECO:0000313" key="4">
    <source>
        <dbReference type="Proteomes" id="UP000011083"/>
    </source>
</evidence>
<dbReference type="OMA" id="KRESWGH"/>
<sequence length="316" mass="34355">MQRTLRVGTAAAVRLGASSGTCARTLHASAAVGQSAASTNPEAVQVALIQFHSASANPDENQAKAEGFVREAARNGAQFILLPELYRTMLPREQMPQYAESIPDGPTSRRWAGLAKELGVWLLGGSMIEPVEGQPGKLYNTAVLFSDSGDLAARYRKIHLFDVCVPGVVDFQESALISSGKETTTVASPFGKLGLSVCYDLRFPELFRHLAKQGMDILCLPAAFNYGTGQKHWLHLLKARAIENQCFVLAPNQVGEAPNKFKSWGHSLILDPWGDIVAEGGDGEEIVYGKLDLSLLGKYREALPSLKHIRKDIFHV</sequence>
<reference evidence="3 4" key="1">
    <citation type="journal article" date="2013" name="Genome Biol.">
        <title>Genome of Acanthamoeba castellanii highlights extensive lateral gene transfer and early evolution of tyrosine kinase signaling.</title>
        <authorList>
            <person name="Clarke M."/>
            <person name="Lohan A.J."/>
            <person name="Liu B."/>
            <person name="Lagkouvardos I."/>
            <person name="Roy S."/>
            <person name="Zafar N."/>
            <person name="Bertelli C."/>
            <person name="Schilde C."/>
            <person name="Kianianmomeni A."/>
            <person name="Burglin T.R."/>
            <person name="Frech C."/>
            <person name="Turcotte B."/>
            <person name="Kopec K.O."/>
            <person name="Synnott J.M."/>
            <person name="Choo C."/>
            <person name="Paponov I."/>
            <person name="Finkler A."/>
            <person name="Soon Heng Tan C."/>
            <person name="Hutchins A.P."/>
            <person name="Weinmeier T."/>
            <person name="Rattei T."/>
            <person name="Chu J.S."/>
            <person name="Gimenez G."/>
            <person name="Irimia M."/>
            <person name="Rigden D.J."/>
            <person name="Fitzpatrick D.A."/>
            <person name="Lorenzo-Morales J."/>
            <person name="Bateman A."/>
            <person name="Chiu C.H."/>
            <person name="Tang P."/>
            <person name="Hegemann P."/>
            <person name="Fromm H."/>
            <person name="Raoult D."/>
            <person name="Greub G."/>
            <person name="Miranda-Saavedra D."/>
            <person name="Chen N."/>
            <person name="Nash P."/>
            <person name="Ginger M.L."/>
            <person name="Horn M."/>
            <person name="Schaap P."/>
            <person name="Caler L."/>
            <person name="Loftus B."/>
        </authorList>
    </citation>
    <scope>NUCLEOTIDE SEQUENCE [LARGE SCALE GENOMIC DNA]</scope>
    <source>
        <strain evidence="3 4">Neff</strain>
    </source>
</reference>
<keyword evidence="4" id="KW-1185">Reference proteome</keyword>
<dbReference type="GO" id="GO:0016811">
    <property type="term" value="F:hydrolase activity, acting on carbon-nitrogen (but not peptide) bonds, in linear amides"/>
    <property type="evidence" value="ECO:0007669"/>
    <property type="project" value="InterPro"/>
</dbReference>
<dbReference type="GeneID" id="14911775"/>
<dbReference type="Gene3D" id="3.60.110.10">
    <property type="entry name" value="Carbon-nitrogen hydrolase"/>
    <property type="match status" value="1"/>
</dbReference>
<feature type="domain" description="CN hydrolase" evidence="2">
    <location>
        <begin position="44"/>
        <end position="293"/>
    </location>
</feature>
<accession>L8GE63</accession>
<dbReference type="RefSeq" id="XP_004333335.1">
    <property type="nucleotide sequence ID" value="XM_004333287.1"/>
</dbReference>
<evidence type="ECO:0000256" key="1">
    <source>
        <dbReference type="ARBA" id="ARBA00022801"/>
    </source>
</evidence>
<dbReference type="InterPro" id="IPR003010">
    <property type="entry name" value="C-N_Hydrolase"/>
</dbReference>
<gene>
    <name evidence="3" type="ORF">ACA1_190080</name>
</gene>
<keyword evidence="1 3" id="KW-0378">Hydrolase</keyword>
<dbReference type="STRING" id="1257118.L8GE63"/>
<dbReference type="SUPFAM" id="SSF56317">
    <property type="entry name" value="Carbon-nitrogen hydrolase"/>
    <property type="match status" value="1"/>
</dbReference>
<dbReference type="VEuPathDB" id="AmoebaDB:ACA1_190080"/>
<dbReference type="KEGG" id="acan:ACA1_190080"/>
<proteinExistence type="predicted"/>
<name>L8GE63_ACACF</name>
<dbReference type="OrthoDB" id="10250282at2759"/>
<dbReference type="Pfam" id="PF00795">
    <property type="entry name" value="CN_hydrolase"/>
    <property type="match status" value="1"/>
</dbReference>
<dbReference type="CDD" id="cd07572">
    <property type="entry name" value="nit"/>
    <property type="match status" value="1"/>
</dbReference>
<evidence type="ECO:0000259" key="2">
    <source>
        <dbReference type="PROSITE" id="PS50263"/>
    </source>
</evidence>
<dbReference type="InterPro" id="IPR001110">
    <property type="entry name" value="UPF0012_CS"/>
</dbReference>
<dbReference type="Proteomes" id="UP000011083">
    <property type="component" value="Unassembled WGS sequence"/>
</dbReference>
<protein>
    <submittedName>
        <fullName evidence="3">Hydrolase, carbonnitrogen superfamily protein</fullName>
    </submittedName>
</protein>
<dbReference type="PANTHER" id="PTHR23088">
    <property type="entry name" value="NITRILASE-RELATED"/>
    <property type="match status" value="1"/>
</dbReference>
<dbReference type="PROSITE" id="PS01227">
    <property type="entry name" value="UPF0012"/>
    <property type="match status" value="1"/>
</dbReference>